<keyword evidence="3" id="KW-1185">Reference proteome</keyword>
<organism evidence="2 3">
    <name type="scientific">Halobacillus kuroshimensis</name>
    <dbReference type="NCBI Taxonomy" id="302481"/>
    <lineage>
        <taxon>Bacteria</taxon>
        <taxon>Bacillati</taxon>
        <taxon>Bacillota</taxon>
        <taxon>Bacilli</taxon>
        <taxon>Bacillales</taxon>
        <taxon>Bacillaceae</taxon>
        <taxon>Halobacillus</taxon>
    </lineage>
</organism>
<name>A0ABS3DUX8_9BACI</name>
<protein>
    <submittedName>
        <fullName evidence="2">Uncharacterized protein</fullName>
    </submittedName>
</protein>
<feature type="compositionally biased region" description="Basic and acidic residues" evidence="1">
    <location>
        <begin position="24"/>
        <end position="62"/>
    </location>
</feature>
<feature type="region of interest" description="Disordered" evidence="1">
    <location>
        <begin position="24"/>
        <end position="70"/>
    </location>
</feature>
<evidence type="ECO:0000313" key="3">
    <source>
        <dbReference type="Proteomes" id="UP000663970"/>
    </source>
</evidence>
<evidence type="ECO:0000313" key="2">
    <source>
        <dbReference type="EMBL" id="MBN8235153.1"/>
    </source>
</evidence>
<accession>A0ABS3DUX8</accession>
<dbReference type="Proteomes" id="UP000663970">
    <property type="component" value="Unassembled WGS sequence"/>
</dbReference>
<gene>
    <name evidence="2" type="ORF">JF544_07810</name>
</gene>
<proteinExistence type="predicted"/>
<dbReference type="EMBL" id="JAEKJY010000002">
    <property type="protein sequence ID" value="MBN8235153.1"/>
    <property type="molecule type" value="Genomic_DNA"/>
</dbReference>
<evidence type="ECO:0000256" key="1">
    <source>
        <dbReference type="SAM" id="MobiDB-lite"/>
    </source>
</evidence>
<comment type="caution">
    <text evidence="2">The sequence shown here is derived from an EMBL/GenBank/DDBJ whole genome shotgun (WGS) entry which is preliminary data.</text>
</comment>
<reference evidence="2 3" key="1">
    <citation type="submission" date="2020-12" db="EMBL/GenBank/DDBJ databases">
        <title>Oil enriched cultivation method for isolating marine PHA-producing bacteria.</title>
        <authorList>
            <person name="Zheng W."/>
            <person name="Yu S."/>
            <person name="Huang Y."/>
        </authorList>
    </citation>
    <scope>NUCLEOTIDE SEQUENCE [LARGE SCALE GENOMIC DNA]</scope>
    <source>
        <strain evidence="2 3">SY-2-6</strain>
    </source>
</reference>
<sequence>MVGFILLSAGAYYGWDHLRAKPLDQETSVKPEKDSVFEIEGKNQEDQPPKPQEDEGDHKNEPEATDETMEIKEDPMVLYKKKLNDLANVYPFDLGSWTLNKNTKGVELSIEYPDSNGVFTLYQLYDTNEYDVLRAWAQEVFYIAQEIEESTGTKTTISISTTCDHQVPETMFPSDILSYSGSCGYSIPILYGDSIENLTLLLHTKVFKEEEELLSRNFHVPSIVDFIKAEYSHINESEDLYTQEAPGPDVTEYVNENRVRRKLVEQKIDGAVIESFYTDSGELFFIYTEKDGEEDRYYFSDGLLIRWIDPSGRTIDAGNETEEYLKLNHYWQGQHAKWIENDFY</sequence>